<sequence length="445" mass="48355">MPNPIVPGGVTDSTTTKTAEEIATEEAAKAAKEAEDKAKAEEEARKAAEEEAKRKAEEEAAAKANEDANKETGDTNKIILTTDDGDVEYELDAEGNAVKDGQIVYTKNQLDEFAAAEQQEETIDVSAISAISGLTPVNADGTPKQYEMTVEGLAQRDADIAEIARHQAESEAITNFFRANPDIHQAALYKQTYGSLEGFANHVDWTTMSIEDKSEAQLEAIIRSAEKRKGTSDAQIDRIIRFSKADKVLNETAKESLDYLAANQKREIEEATARQEAQWKAEQDELDKAYGITYDDHGKAKVLNVPDSLYDKIVNKGTIGGLAIPTAGIKRTVNGKEQILTRKDLVKYLTAPVVEIGDSLYTQAQKDVFDMLADNETFAMVALRNLLGADISQLAAASIRQENVRRLNITSGGKPKVKVSTQGGAAKVNPNRRPVVPGGIVDSNK</sequence>
<accession>A0AAE7RWM7</accession>
<keyword evidence="3" id="KW-1185">Reference proteome</keyword>
<dbReference type="KEGG" id="vg:75690775"/>
<evidence type="ECO:0000256" key="1">
    <source>
        <dbReference type="SAM" id="MobiDB-lite"/>
    </source>
</evidence>
<evidence type="ECO:0000313" key="3">
    <source>
        <dbReference type="Proteomes" id="UP000827441"/>
    </source>
</evidence>
<reference evidence="2 3" key="1">
    <citation type="submission" date="2021-04" db="EMBL/GenBank/DDBJ databases">
        <authorList>
            <person name="Shkoporov A.N."/>
            <person name="Stockdale S.R."/>
            <person name="Guerin E."/>
            <person name="Ross R.P."/>
            <person name="Hill C."/>
        </authorList>
    </citation>
    <scope>NUCLEOTIDE SEQUENCE [LARGE SCALE GENOMIC DNA]</scope>
    <source>
        <strain evidence="3">cr25_1</strain>
    </source>
</reference>
<dbReference type="GeneID" id="75690775"/>
<organism evidence="2 3">
    <name type="scientific">uncultured phage cr25_1</name>
    <dbReference type="NCBI Taxonomy" id="2986395"/>
    <lineage>
        <taxon>Viruses</taxon>
        <taxon>Duplodnaviria</taxon>
        <taxon>Heunggongvirae</taxon>
        <taxon>Uroviricota</taxon>
        <taxon>Caudoviricetes</taxon>
        <taxon>Crassvirales</taxon>
        <taxon>Crevaviridae</taxon>
        <taxon>Coarsevirinae</taxon>
        <taxon>Junduvirus</taxon>
        <taxon>Junduvirus copri</taxon>
    </lineage>
</organism>
<feature type="region of interest" description="Disordered" evidence="1">
    <location>
        <begin position="25"/>
        <end position="76"/>
    </location>
</feature>
<evidence type="ECO:0000313" key="2">
    <source>
        <dbReference type="EMBL" id="QWM90227.1"/>
    </source>
</evidence>
<feature type="region of interest" description="Disordered" evidence="1">
    <location>
        <begin position="412"/>
        <end position="445"/>
    </location>
</feature>
<dbReference type="Proteomes" id="UP000827441">
    <property type="component" value="Segment"/>
</dbReference>
<proteinExistence type="predicted"/>
<dbReference type="RefSeq" id="YP_010359799.1">
    <property type="nucleotide sequence ID" value="NC_062777.1"/>
</dbReference>
<feature type="compositionally biased region" description="Basic and acidic residues" evidence="1">
    <location>
        <begin position="26"/>
        <end position="74"/>
    </location>
</feature>
<protein>
    <submittedName>
        <fullName evidence="2">Uncharacterized protein</fullName>
    </submittedName>
</protein>
<name>A0AAE7RWM7_9CAUD</name>
<gene>
    <name evidence="2" type="primary">gp_23160</name>
</gene>
<dbReference type="EMBL" id="MZ130487">
    <property type="protein sequence ID" value="QWM90227.1"/>
    <property type="molecule type" value="Genomic_DNA"/>
</dbReference>